<sequence>MSERKPSERGPVDFVICFLSGTLPCERIRVFHMAERGVGAAKFIKMPKEELLNSGDSRDLSGR</sequence>
<dbReference type="AlphaFoldDB" id="A0A409XL32"/>
<name>A0A409XL32_PSICY</name>
<dbReference type="EMBL" id="NHYD01001350">
    <property type="protein sequence ID" value="PPQ91441.1"/>
    <property type="molecule type" value="Genomic_DNA"/>
</dbReference>
<dbReference type="Proteomes" id="UP000283269">
    <property type="component" value="Unassembled WGS sequence"/>
</dbReference>
<proteinExistence type="predicted"/>
<reference evidence="1 2" key="1">
    <citation type="journal article" date="2018" name="Evol. Lett.">
        <title>Horizontal gene cluster transfer increased hallucinogenic mushroom diversity.</title>
        <authorList>
            <person name="Reynolds H.T."/>
            <person name="Vijayakumar V."/>
            <person name="Gluck-Thaler E."/>
            <person name="Korotkin H.B."/>
            <person name="Matheny P.B."/>
            <person name="Slot J.C."/>
        </authorList>
    </citation>
    <scope>NUCLEOTIDE SEQUENCE [LARGE SCALE GENOMIC DNA]</scope>
    <source>
        <strain evidence="1 2">2631</strain>
    </source>
</reference>
<keyword evidence="2" id="KW-1185">Reference proteome</keyword>
<comment type="caution">
    <text evidence="1">The sequence shown here is derived from an EMBL/GenBank/DDBJ whole genome shotgun (WGS) entry which is preliminary data.</text>
</comment>
<accession>A0A409XL32</accession>
<protein>
    <submittedName>
        <fullName evidence="1">Uncharacterized protein</fullName>
    </submittedName>
</protein>
<evidence type="ECO:0000313" key="2">
    <source>
        <dbReference type="Proteomes" id="UP000283269"/>
    </source>
</evidence>
<evidence type="ECO:0000313" key="1">
    <source>
        <dbReference type="EMBL" id="PPQ91441.1"/>
    </source>
</evidence>
<gene>
    <name evidence="1" type="ORF">CVT25_014330</name>
</gene>
<organism evidence="1 2">
    <name type="scientific">Psilocybe cyanescens</name>
    <dbReference type="NCBI Taxonomy" id="93625"/>
    <lineage>
        <taxon>Eukaryota</taxon>
        <taxon>Fungi</taxon>
        <taxon>Dikarya</taxon>
        <taxon>Basidiomycota</taxon>
        <taxon>Agaricomycotina</taxon>
        <taxon>Agaricomycetes</taxon>
        <taxon>Agaricomycetidae</taxon>
        <taxon>Agaricales</taxon>
        <taxon>Agaricineae</taxon>
        <taxon>Strophariaceae</taxon>
        <taxon>Psilocybe</taxon>
    </lineage>
</organism>
<dbReference type="InParanoid" id="A0A409XL32"/>